<dbReference type="Proteomes" id="UP000693972">
    <property type="component" value="Unassembled WGS sequence"/>
</dbReference>
<accession>A0A975YEE1</accession>
<gene>
    <name evidence="2" type="ORF">KUL25_12390</name>
</gene>
<feature type="transmembrane region" description="Helical" evidence="1">
    <location>
        <begin position="123"/>
        <end position="141"/>
    </location>
</feature>
<keyword evidence="1" id="KW-1133">Transmembrane helix</keyword>
<dbReference type="PANTHER" id="PTHR11360:SF284">
    <property type="entry name" value="EG:103B4.3 PROTEIN-RELATED"/>
    <property type="match status" value="1"/>
</dbReference>
<keyword evidence="3" id="KW-1185">Reference proteome</keyword>
<dbReference type="PANTHER" id="PTHR11360">
    <property type="entry name" value="MONOCARBOXYLATE TRANSPORTER"/>
    <property type="match status" value="1"/>
</dbReference>
<dbReference type="EMBL" id="CP078073">
    <property type="protein sequence ID" value="QXL86273.1"/>
    <property type="molecule type" value="Genomic_DNA"/>
</dbReference>
<evidence type="ECO:0000313" key="3">
    <source>
        <dbReference type="Proteomes" id="UP000693972"/>
    </source>
</evidence>
<feature type="transmembrane region" description="Helical" evidence="1">
    <location>
        <begin position="64"/>
        <end position="81"/>
    </location>
</feature>
<evidence type="ECO:0000256" key="1">
    <source>
        <dbReference type="SAM" id="Phobius"/>
    </source>
</evidence>
<organism evidence="2">
    <name type="scientific">Gymnodinialimonas phycosphaerae</name>
    <dbReference type="NCBI Taxonomy" id="2841589"/>
    <lineage>
        <taxon>Bacteria</taxon>
        <taxon>Pseudomonadati</taxon>
        <taxon>Pseudomonadota</taxon>
        <taxon>Alphaproteobacteria</taxon>
        <taxon>Rhodobacterales</taxon>
        <taxon>Paracoccaceae</taxon>
        <taxon>Gymnodinialimonas</taxon>
    </lineage>
</organism>
<dbReference type="InterPro" id="IPR050327">
    <property type="entry name" value="Proton-linked_MCT"/>
</dbReference>
<feature type="transmembrane region" description="Helical" evidence="1">
    <location>
        <begin position="87"/>
        <end position="111"/>
    </location>
</feature>
<dbReference type="InterPro" id="IPR036259">
    <property type="entry name" value="MFS_trans_sf"/>
</dbReference>
<feature type="transmembrane region" description="Helical" evidence="1">
    <location>
        <begin position="254"/>
        <end position="276"/>
    </location>
</feature>
<keyword evidence="1" id="KW-0472">Membrane</keyword>
<proteinExistence type="predicted"/>
<name>A0A975YEE1_9RHOB</name>
<feature type="transmembrane region" description="Helical" evidence="1">
    <location>
        <begin position="348"/>
        <end position="371"/>
    </location>
</feature>
<feature type="transmembrane region" description="Helical" evidence="1">
    <location>
        <begin position="222"/>
        <end position="242"/>
    </location>
</feature>
<sequence>MSVAFVCFCAGGLYGWSALIAPLQQAFDVSTVQTGLVFSIAIVCFTLAVAVVPSIAAKTPPLRRLALFSWAGVVSLMLASVAPSYALFVVCFSAGFGTFSGAIYISAVAIAAQSRHPMRATPLMVAAFGIGGAVFGPAWRLMEEEAWGLIALWPLAVALCLGGVAVWFLPDRTPPDSKESQIGEGSRPVAIDVQGWVWLVFTLGSFGGLMVLGLAAKILDVAGASIARSSVALAGVALGNTLGRLSVIGLSHYLSPIAGLFISLGIGASGLLLTQLASAEGLLAAGLCLIAVGYGVMASAIPTLTRSLYGPSRFQQRFALIFTGWGLAGFCAPWVAGWSFDTTGSFELAVYLAIGATGVAFIGAIALHIRLAKTRGRPPQRA</sequence>
<dbReference type="SUPFAM" id="SSF103473">
    <property type="entry name" value="MFS general substrate transporter"/>
    <property type="match status" value="1"/>
</dbReference>
<reference evidence="2 3" key="1">
    <citation type="submission" date="2021-07" db="EMBL/GenBank/DDBJ databases">
        <title>Karlodiniumbacter phycospheric gen. nov., sp. nov., a phycosphere bacterium isolated from karlodinium veneficum.</title>
        <authorList>
            <person name="Peng Y."/>
            <person name="Jiang L."/>
            <person name="Lee J."/>
        </authorList>
    </citation>
    <scope>NUCLEOTIDE SEQUENCE</scope>
    <source>
        <strain evidence="2 3">N5</strain>
    </source>
</reference>
<dbReference type="AlphaFoldDB" id="A0A975YEE1"/>
<feature type="transmembrane region" description="Helical" evidence="1">
    <location>
        <begin position="282"/>
        <end position="305"/>
    </location>
</feature>
<feature type="transmembrane region" description="Helical" evidence="1">
    <location>
        <begin position="196"/>
        <end position="216"/>
    </location>
</feature>
<evidence type="ECO:0000313" key="2">
    <source>
        <dbReference type="EMBL" id="QXL86273.1"/>
    </source>
</evidence>
<keyword evidence="1" id="KW-0812">Transmembrane</keyword>
<dbReference type="Gene3D" id="1.20.1250.20">
    <property type="entry name" value="MFS general substrate transporter like domains"/>
    <property type="match status" value="2"/>
</dbReference>
<dbReference type="RefSeq" id="WP_257893235.1">
    <property type="nucleotide sequence ID" value="NZ_JAIMBW010000001.1"/>
</dbReference>
<evidence type="ECO:0008006" key="4">
    <source>
        <dbReference type="Google" id="ProtNLM"/>
    </source>
</evidence>
<feature type="transmembrane region" description="Helical" evidence="1">
    <location>
        <begin position="147"/>
        <end position="169"/>
    </location>
</feature>
<feature type="transmembrane region" description="Helical" evidence="1">
    <location>
        <begin position="317"/>
        <end position="336"/>
    </location>
</feature>
<dbReference type="EMBL" id="JAIMBW010000001">
    <property type="protein sequence ID" value="MBY4893561.1"/>
    <property type="molecule type" value="Genomic_DNA"/>
</dbReference>
<feature type="transmembrane region" description="Helical" evidence="1">
    <location>
        <begin position="36"/>
        <end position="57"/>
    </location>
</feature>
<protein>
    <recommendedName>
        <fullName evidence="4">MFS transporter</fullName>
    </recommendedName>
</protein>